<gene>
    <name evidence="3" type="ORF">EVAR_56270_1</name>
</gene>
<protein>
    <submittedName>
        <fullName evidence="3">Probable RNA-directed DNA polymerase from transposon X-element</fullName>
    </submittedName>
</protein>
<dbReference type="InterPro" id="IPR000477">
    <property type="entry name" value="RT_dom"/>
</dbReference>
<dbReference type="AlphaFoldDB" id="A0A4C1YK29"/>
<dbReference type="Proteomes" id="UP000299102">
    <property type="component" value="Unassembled WGS sequence"/>
</dbReference>
<dbReference type="PANTHER" id="PTHR19446">
    <property type="entry name" value="REVERSE TRANSCRIPTASES"/>
    <property type="match status" value="1"/>
</dbReference>
<accession>A0A4C1YK29</accession>
<feature type="region of interest" description="Disordered" evidence="1">
    <location>
        <begin position="175"/>
        <end position="199"/>
    </location>
</feature>
<keyword evidence="3" id="KW-0695">RNA-directed DNA polymerase</keyword>
<comment type="caution">
    <text evidence="3">The sequence shown here is derived from an EMBL/GenBank/DDBJ whole genome shotgun (WGS) entry which is preliminary data.</text>
</comment>
<evidence type="ECO:0000259" key="2">
    <source>
        <dbReference type="PROSITE" id="PS50878"/>
    </source>
</evidence>
<name>A0A4C1YK29_EUMVA</name>
<dbReference type="InterPro" id="IPR036691">
    <property type="entry name" value="Endo/exonu/phosph_ase_sf"/>
</dbReference>
<dbReference type="Pfam" id="PF00078">
    <property type="entry name" value="RVT_1"/>
    <property type="match status" value="1"/>
</dbReference>
<dbReference type="STRING" id="151549.A0A4C1YK29"/>
<proteinExistence type="predicted"/>
<dbReference type="SUPFAM" id="SSF56219">
    <property type="entry name" value="DNase I-like"/>
    <property type="match status" value="1"/>
</dbReference>
<dbReference type="Gene3D" id="3.30.70.1820">
    <property type="entry name" value="L1 transposable element, RRM domain"/>
    <property type="match status" value="1"/>
</dbReference>
<evidence type="ECO:0000313" key="3">
    <source>
        <dbReference type="EMBL" id="GBP74979.1"/>
    </source>
</evidence>
<feature type="region of interest" description="Disordered" evidence="1">
    <location>
        <begin position="839"/>
        <end position="858"/>
    </location>
</feature>
<keyword evidence="3" id="KW-0548">Nucleotidyltransferase</keyword>
<keyword evidence="4" id="KW-1185">Reference proteome</keyword>
<dbReference type="EMBL" id="BGZK01001231">
    <property type="protein sequence ID" value="GBP74979.1"/>
    <property type="molecule type" value="Genomic_DNA"/>
</dbReference>
<dbReference type="OrthoDB" id="7417618at2759"/>
<organism evidence="3 4">
    <name type="scientific">Eumeta variegata</name>
    <name type="common">Bagworm moth</name>
    <name type="synonym">Eumeta japonica</name>
    <dbReference type="NCBI Taxonomy" id="151549"/>
    <lineage>
        <taxon>Eukaryota</taxon>
        <taxon>Metazoa</taxon>
        <taxon>Ecdysozoa</taxon>
        <taxon>Arthropoda</taxon>
        <taxon>Hexapoda</taxon>
        <taxon>Insecta</taxon>
        <taxon>Pterygota</taxon>
        <taxon>Neoptera</taxon>
        <taxon>Endopterygota</taxon>
        <taxon>Lepidoptera</taxon>
        <taxon>Glossata</taxon>
        <taxon>Ditrysia</taxon>
        <taxon>Tineoidea</taxon>
        <taxon>Psychidae</taxon>
        <taxon>Oiketicinae</taxon>
        <taxon>Eumeta</taxon>
    </lineage>
</organism>
<evidence type="ECO:0000256" key="1">
    <source>
        <dbReference type="SAM" id="MobiDB-lite"/>
    </source>
</evidence>
<dbReference type="GO" id="GO:0003964">
    <property type="term" value="F:RNA-directed DNA polymerase activity"/>
    <property type="evidence" value="ECO:0007669"/>
    <property type="project" value="UniProtKB-KW"/>
</dbReference>
<dbReference type="PROSITE" id="PS50878">
    <property type="entry name" value="RT_POL"/>
    <property type="match status" value="1"/>
</dbReference>
<dbReference type="SUPFAM" id="SSF56672">
    <property type="entry name" value="DNA/RNA polymerases"/>
    <property type="match status" value="1"/>
</dbReference>
<sequence length="858" mass="99848">MSFNRRRYVCNFKGLVVEEKHKNLKILVENQEKRLYFLEKQARQRNIVFFGIEETETSYKNIEINMTKFIKTYFGLHLDPRDLQEMKKIGKKGERPRPITVTFSTLGTKIDILKKKGALKDTEYYVKEDYPQYILQKRKELREQLKIEKEKGNNAVIKYDKLIILDTKTNATSNNKRTFPISPDNSRPVQSITKKNKLQQPGLTITRSNSVPEGFIKPNMLNYLTNTSTTTTKTNNNQAKEPADIATSPTSHIDITIKQIKSRNKQTLPTRLVTVEEYDQNPPKSQYKNEIDYILLNQPSLFQNIEVINLNYPSDHRPVRATLKLSKQKINRTKFTNKQVSQLKNQNEINKYKESLKLLLSEPPINQENNTVQTYYDRIINATLQSLNSARTKRDDKNNHKILQERTIKLLNRRRELQKTKNKTRSQKNELSALYKLVNKNIKKDYTKHRLDTIERHPLTRGSSKKAYKELTPCRSWIEGLKNQDKNLCKRTEIVNAATEFYRKLYSDNSRTKENSKNIKETELPSYIEPINETEIINVIKLLKEEKSPGSDNITNEALKKAAPILAEPLAELFNLILKNSETPSQWSVANIILIYKKEDPKNIGNYRPISLLPSLYKLFSTIINKRISVVLEAKQPVEQAGFRKGFSTVDHIHTIELIIEKYQEQQRPLYITFIDYEKAFDSVTHLSIWESLKEQGVADIYIKVIKRLCIKGAYLNHLRFADDLVLLSETASEMQLMIETLHNSSTKVGLEMNLTKLSLTYGCQTWKFSTIATNKINTCQRGLERSMLKIKKLDKIRHTKIRETTKATNALTYAQKLKWKWAGHIARLTDQRWTSRVTRWTGPRQETSRTTTEPLGG</sequence>
<keyword evidence="3" id="KW-0808">Transferase</keyword>
<dbReference type="InterPro" id="IPR043502">
    <property type="entry name" value="DNA/RNA_pol_sf"/>
</dbReference>
<reference evidence="3 4" key="1">
    <citation type="journal article" date="2019" name="Commun. Biol.">
        <title>The bagworm genome reveals a unique fibroin gene that provides high tensile strength.</title>
        <authorList>
            <person name="Kono N."/>
            <person name="Nakamura H."/>
            <person name="Ohtoshi R."/>
            <person name="Tomita M."/>
            <person name="Numata K."/>
            <person name="Arakawa K."/>
        </authorList>
    </citation>
    <scope>NUCLEOTIDE SEQUENCE [LARGE SCALE GENOMIC DNA]</scope>
</reference>
<dbReference type="CDD" id="cd01650">
    <property type="entry name" value="RT_nLTR_like"/>
    <property type="match status" value="1"/>
</dbReference>
<evidence type="ECO:0000313" key="4">
    <source>
        <dbReference type="Proteomes" id="UP000299102"/>
    </source>
</evidence>
<feature type="domain" description="Reverse transcriptase" evidence="2">
    <location>
        <begin position="576"/>
        <end position="772"/>
    </location>
</feature>